<proteinExistence type="predicted"/>
<feature type="domain" description="Myb/SANT-like" evidence="4">
    <location>
        <begin position="25"/>
        <end position="116"/>
    </location>
</feature>
<dbReference type="GO" id="GO:0046872">
    <property type="term" value="F:metal ion binding"/>
    <property type="evidence" value="ECO:0007669"/>
    <property type="project" value="UniProtKB-KW"/>
</dbReference>
<evidence type="ECO:0000313" key="6">
    <source>
        <dbReference type="EMBL" id="CAL4997973.1"/>
    </source>
</evidence>
<name>A0ABC9BBK3_9POAL</name>
<protein>
    <recommendedName>
        <fullName evidence="8">Transposase</fullName>
    </recommendedName>
</protein>
<dbReference type="Proteomes" id="UP001497457">
    <property type="component" value="Chromosome 25rd"/>
</dbReference>
<evidence type="ECO:0000259" key="4">
    <source>
        <dbReference type="Pfam" id="PF12776"/>
    </source>
</evidence>
<comment type="cofactor">
    <cofactor evidence="1">
        <name>a divalent metal cation</name>
        <dbReference type="ChEBI" id="CHEBI:60240"/>
    </cofactor>
</comment>
<evidence type="ECO:0000313" key="7">
    <source>
        <dbReference type="Proteomes" id="UP001497457"/>
    </source>
</evidence>
<dbReference type="PANTHER" id="PTHR47069">
    <property type="match status" value="1"/>
</dbReference>
<dbReference type="PANTHER" id="PTHR47069:SF13">
    <property type="entry name" value="MYB_SANT-LIKE DOMAIN-CONTAINING PROTEIN"/>
    <property type="match status" value="1"/>
</dbReference>
<keyword evidence="2" id="KW-0479">Metal-binding</keyword>
<sequence length="459" mass="51709">MEKKGSGKGKCKETEKFVCQVDWENPEMTTIFCDIVVEEIKAGNRPLGTLNARGYNNLQEKFLAQTGKDYTRKQLKNRWDNLKALYGFWKSLWTDTGLGRDPNLGIPTGSDEWWDTNTKGHLKREKAAFRHAPPPCLRQWEIMFEKSHVSGLSACIPGENNEGGGDSNPDEEEDGDDTVQEIGGEQFTPTSSTRPQQKRKGKSPKKMSPRKKGKNPMMSSASDESSGDEYDKLLEIALQQQQMMTRVVNAANMFDIIKPSDPSFSTVHPKLEEARFSPHFNGAIGAIDGTHIPVVVPSSEQITHFGRYRCTTQNVMAVCDFDMRFTFVVAGWPGSVHDTRVFKEALKKYAHKFPFPPEGTNLAQLFQLHETYIIANIFEICVGKYYLVDSGYPNQKGFLSPYKGEKYHLPEFHQGPQPRDFVPTIGEPSSSQPQAHGHEDRDMNAFRDSIADALMASRE</sequence>
<evidence type="ECO:0000256" key="3">
    <source>
        <dbReference type="SAM" id="MobiDB-lite"/>
    </source>
</evidence>
<evidence type="ECO:0000256" key="2">
    <source>
        <dbReference type="ARBA" id="ARBA00022723"/>
    </source>
</evidence>
<feature type="region of interest" description="Disordered" evidence="3">
    <location>
        <begin position="154"/>
        <end position="226"/>
    </location>
</feature>
<feature type="domain" description="DDE Tnp4" evidence="5">
    <location>
        <begin position="287"/>
        <end position="404"/>
    </location>
</feature>
<reference evidence="7" key="1">
    <citation type="submission" date="2024-06" db="EMBL/GenBank/DDBJ databases">
        <authorList>
            <person name="Ryan C."/>
        </authorList>
    </citation>
    <scope>NUCLEOTIDE SEQUENCE [LARGE SCALE GENOMIC DNA]</scope>
</reference>
<dbReference type="Pfam" id="PF13359">
    <property type="entry name" value="DDE_Tnp_4"/>
    <property type="match status" value="1"/>
</dbReference>
<feature type="region of interest" description="Disordered" evidence="3">
    <location>
        <begin position="417"/>
        <end position="443"/>
    </location>
</feature>
<gene>
    <name evidence="6" type="ORF">URODEC1_LOCUS63639</name>
</gene>
<evidence type="ECO:0000256" key="1">
    <source>
        <dbReference type="ARBA" id="ARBA00001968"/>
    </source>
</evidence>
<keyword evidence="7" id="KW-1185">Reference proteome</keyword>
<dbReference type="InterPro" id="IPR024752">
    <property type="entry name" value="Myb/SANT-like_dom"/>
</dbReference>
<organism evidence="6 7">
    <name type="scientific">Urochloa decumbens</name>
    <dbReference type="NCBI Taxonomy" id="240449"/>
    <lineage>
        <taxon>Eukaryota</taxon>
        <taxon>Viridiplantae</taxon>
        <taxon>Streptophyta</taxon>
        <taxon>Embryophyta</taxon>
        <taxon>Tracheophyta</taxon>
        <taxon>Spermatophyta</taxon>
        <taxon>Magnoliopsida</taxon>
        <taxon>Liliopsida</taxon>
        <taxon>Poales</taxon>
        <taxon>Poaceae</taxon>
        <taxon>PACMAD clade</taxon>
        <taxon>Panicoideae</taxon>
        <taxon>Panicodae</taxon>
        <taxon>Paniceae</taxon>
        <taxon>Melinidinae</taxon>
        <taxon>Urochloa</taxon>
    </lineage>
</organism>
<dbReference type="EMBL" id="OZ075135">
    <property type="protein sequence ID" value="CAL4997973.1"/>
    <property type="molecule type" value="Genomic_DNA"/>
</dbReference>
<evidence type="ECO:0008006" key="8">
    <source>
        <dbReference type="Google" id="ProtNLM"/>
    </source>
</evidence>
<accession>A0ABC9BBK3</accession>
<dbReference type="AlphaFoldDB" id="A0ABC9BBK3"/>
<feature type="compositionally biased region" description="Basic residues" evidence="3">
    <location>
        <begin position="196"/>
        <end position="214"/>
    </location>
</feature>
<reference evidence="6 7" key="2">
    <citation type="submission" date="2024-10" db="EMBL/GenBank/DDBJ databases">
        <authorList>
            <person name="Ryan C."/>
        </authorList>
    </citation>
    <scope>NUCLEOTIDE SEQUENCE [LARGE SCALE GENOMIC DNA]</scope>
</reference>
<feature type="compositionally biased region" description="Acidic residues" evidence="3">
    <location>
        <begin position="168"/>
        <end position="179"/>
    </location>
</feature>
<dbReference type="Pfam" id="PF12776">
    <property type="entry name" value="Myb_DNA-bind_3"/>
    <property type="match status" value="1"/>
</dbReference>
<evidence type="ECO:0000259" key="5">
    <source>
        <dbReference type="Pfam" id="PF13359"/>
    </source>
</evidence>
<dbReference type="InterPro" id="IPR027806">
    <property type="entry name" value="HARBI1_dom"/>
</dbReference>